<feature type="domain" description="eCIS core" evidence="2">
    <location>
        <begin position="77"/>
        <end position="154"/>
    </location>
</feature>
<name>A0A9X3YPM6_9GAMM</name>
<dbReference type="EMBL" id="JAOVZO020000023">
    <property type="protein sequence ID" value="MDC8016074.1"/>
    <property type="molecule type" value="Genomic_DNA"/>
</dbReference>
<evidence type="ECO:0000256" key="1">
    <source>
        <dbReference type="SAM" id="MobiDB-lite"/>
    </source>
</evidence>
<evidence type="ECO:0000313" key="4">
    <source>
        <dbReference type="Proteomes" id="UP001139971"/>
    </source>
</evidence>
<dbReference type="AlphaFoldDB" id="A0A9X3YPM6"/>
<reference evidence="3" key="1">
    <citation type="submission" date="2023-02" db="EMBL/GenBank/DDBJ databases">
        <title>Tahibacter soli sp. nov. isolated from soil.</title>
        <authorList>
            <person name="Baek J.H."/>
            <person name="Lee J.K."/>
            <person name="Choi D.G."/>
            <person name="Jeon C.O."/>
        </authorList>
    </citation>
    <scope>NUCLEOTIDE SEQUENCE</scope>
    <source>
        <strain evidence="3">BL</strain>
    </source>
</reference>
<evidence type="ECO:0000259" key="2">
    <source>
        <dbReference type="Pfam" id="PF13699"/>
    </source>
</evidence>
<feature type="compositionally biased region" description="Basic and acidic residues" evidence="1">
    <location>
        <begin position="163"/>
        <end position="173"/>
    </location>
</feature>
<comment type="caution">
    <text evidence="3">The sequence shown here is derived from an EMBL/GenBank/DDBJ whole genome shotgun (WGS) entry which is preliminary data.</text>
</comment>
<keyword evidence="4" id="KW-1185">Reference proteome</keyword>
<protein>
    <submittedName>
        <fullName evidence="3">DUF4157 domain-containing protein</fullName>
    </submittedName>
</protein>
<evidence type="ECO:0000313" key="3">
    <source>
        <dbReference type="EMBL" id="MDC8016074.1"/>
    </source>
</evidence>
<gene>
    <name evidence="3" type="ORF">OD750_026410</name>
</gene>
<organism evidence="3 4">
    <name type="scientific">Tahibacter soli</name>
    <dbReference type="NCBI Taxonomy" id="2983605"/>
    <lineage>
        <taxon>Bacteria</taxon>
        <taxon>Pseudomonadati</taxon>
        <taxon>Pseudomonadota</taxon>
        <taxon>Gammaproteobacteria</taxon>
        <taxon>Lysobacterales</taxon>
        <taxon>Rhodanobacteraceae</taxon>
        <taxon>Tahibacter</taxon>
    </lineage>
</organism>
<feature type="compositionally biased region" description="Low complexity" evidence="1">
    <location>
        <begin position="55"/>
        <end position="80"/>
    </location>
</feature>
<proteinExistence type="predicted"/>
<dbReference type="Proteomes" id="UP001139971">
    <property type="component" value="Unassembled WGS sequence"/>
</dbReference>
<feature type="compositionally biased region" description="Low complexity" evidence="1">
    <location>
        <begin position="8"/>
        <end position="18"/>
    </location>
</feature>
<dbReference type="InterPro" id="IPR025295">
    <property type="entry name" value="eCIS_core_dom"/>
</dbReference>
<feature type="region of interest" description="Disordered" evidence="1">
    <location>
        <begin position="1"/>
        <end position="80"/>
    </location>
</feature>
<feature type="region of interest" description="Disordered" evidence="1">
    <location>
        <begin position="152"/>
        <end position="173"/>
    </location>
</feature>
<dbReference type="RefSeq" id="WP_263542638.1">
    <property type="nucleotide sequence ID" value="NZ_JAOVZO020000023.1"/>
</dbReference>
<sequence length="621" mass="66977">MSARTKMPAAPAPHDLAPPVAPQRQARRATTTDALETEADRAAGQVLAGRPAPPLTARASGTGTASPAAGRAGAAQALPAGVRGEMERGFARDFSQVRVHTDETAAASAHELDANAYTTGNDIVFGEGRYAPQTPDGRRLIAHELAHVAQQESGAARAGSVQREPRDPDELAAEAKEDDAIVAKAKRALASENPAMAVHEIVWRLINNHHLDEHFELNGSRYDAARKGIVVELSGKGPRTTGTIVAGKEVLQRLAAGKAADVVKEIEAQIGTVGTARGTVDLVFIMGADAPKSKNRFYAEAVAFFKTQHPGATMFEDVRDLDGINQRINSNGQPVANLIVVSHAHPDGTLQFSLDPTDKTPGQVQFSELKEANEAGSLTRPDPKLVGFWTNVSIRGCNLGRSADTMGQLKTAFGGQARVIAPTHAQVFGGGTQSLAGPFHEEKGASKLKDEQAFEIIKKKPEYAFITDWDRMRPTLKRTNVSETENVYDGEFPAPGNEKALLIARQGKGAVKDFTFSRTEVVGAKTIFHFVANDKFKNGDLAIEADTPPTKDEAEALTRLKVAEPDTYTYDVKRSQAGLRLTVDVTFRKTEWELYHSEIKKKGKGFNPRQGSKPWFGDTGW</sequence>
<dbReference type="Pfam" id="PF13699">
    <property type="entry name" value="eCIS_core"/>
    <property type="match status" value="1"/>
</dbReference>
<accession>A0A9X3YPM6</accession>